<dbReference type="PROSITE" id="PS50987">
    <property type="entry name" value="HTH_ARSR_2"/>
    <property type="match status" value="1"/>
</dbReference>
<dbReference type="InterPro" id="IPR036388">
    <property type="entry name" value="WH-like_DNA-bd_sf"/>
</dbReference>
<dbReference type="OrthoDB" id="8481991at2"/>
<dbReference type="GO" id="GO:0003700">
    <property type="term" value="F:DNA-binding transcription factor activity"/>
    <property type="evidence" value="ECO:0007669"/>
    <property type="project" value="InterPro"/>
</dbReference>
<comment type="caution">
    <text evidence="2">The sequence shown here is derived from an EMBL/GenBank/DDBJ whole genome shotgun (WGS) entry which is preliminary data.</text>
</comment>
<evidence type="ECO:0000313" key="2">
    <source>
        <dbReference type="EMBL" id="KJZ46088.1"/>
    </source>
</evidence>
<proteinExistence type="predicted"/>
<dbReference type="Proteomes" id="UP000033588">
    <property type="component" value="Unassembled WGS sequence"/>
</dbReference>
<dbReference type="AlphaFoldDB" id="A0A0F4TNQ5"/>
<dbReference type="Gene3D" id="1.10.10.10">
    <property type="entry name" value="Winged helix-like DNA-binding domain superfamily/Winged helix DNA-binding domain"/>
    <property type="match status" value="1"/>
</dbReference>
<sequence>MTAGNVLMELLQNPKEPLGLSRHSGTILADWLEEAMLSASRQKSGEIHDAIVQLYQSALTRCSADVQLAVQAANKADSLHREAYQMGMLSLAQLLAAQGLDRKVSAEFNEFLNDPANVSYISALFEQSLSNKVLSKIVGQTEENVSRKLRKFRELGITTSKKVGTTVINSLSATARQIHEEQRVQKSFDAPVPKVSRDSAVVALESRKESSQPFMQRQIAFSRSVSNRAERMSA</sequence>
<protein>
    <recommendedName>
        <fullName evidence="1">HTH arsR-type domain-containing protein</fullName>
    </recommendedName>
</protein>
<dbReference type="InterPro" id="IPR036390">
    <property type="entry name" value="WH_DNA-bd_sf"/>
</dbReference>
<evidence type="ECO:0000313" key="3">
    <source>
        <dbReference type="Proteomes" id="UP000033588"/>
    </source>
</evidence>
<dbReference type="PATRIC" id="fig|294.132.peg.1422"/>
<dbReference type="EMBL" id="LACC01000015">
    <property type="protein sequence ID" value="KJZ46088.1"/>
    <property type="molecule type" value="Genomic_DNA"/>
</dbReference>
<accession>A0A0F4TNQ5</accession>
<feature type="domain" description="HTH arsR-type" evidence="1">
    <location>
        <begin position="97"/>
        <end position="191"/>
    </location>
</feature>
<organism evidence="2 3">
    <name type="scientific">Pseudomonas fluorescens</name>
    <dbReference type="NCBI Taxonomy" id="294"/>
    <lineage>
        <taxon>Bacteria</taxon>
        <taxon>Pseudomonadati</taxon>
        <taxon>Pseudomonadota</taxon>
        <taxon>Gammaproteobacteria</taxon>
        <taxon>Pseudomonadales</taxon>
        <taxon>Pseudomonadaceae</taxon>
        <taxon>Pseudomonas</taxon>
    </lineage>
</organism>
<name>A0A0F4TNQ5_PSEFL</name>
<reference evidence="2 3" key="1">
    <citation type="submission" date="2015-03" db="EMBL/GenBank/DDBJ databases">
        <title>Comparative genomics of Pseudomonas insights into diversity of traits involved in vanlence and defense.</title>
        <authorList>
            <person name="Qin Y."/>
        </authorList>
    </citation>
    <scope>NUCLEOTIDE SEQUENCE [LARGE SCALE GENOMIC DNA]</scope>
    <source>
        <strain evidence="2 3">C8</strain>
    </source>
</reference>
<evidence type="ECO:0000259" key="1">
    <source>
        <dbReference type="PROSITE" id="PS50987"/>
    </source>
</evidence>
<dbReference type="InterPro" id="IPR001845">
    <property type="entry name" value="HTH_ArsR_DNA-bd_dom"/>
</dbReference>
<dbReference type="SUPFAM" id="SSF46785">
    <property type="entry name" value="Winged helix' DNA-binding domain"/>
    <property type="match status" value="1"/>
</dbReference>
<gene>
    <name evidence="2" type="ORF">VC35_13300</name>
</gene>